<dbReference type="RefSeq" id="XP_018493720.1">
    <property type="nucleotide sequence ID" value="XM_018638204.1"/>
</dbReference>
<keyword evidence="2" id="KW-1185">Reference proteome</keyword>
<evidence type="ECO:0000256" key="1">
    <source>
        <dbReference type="SAM" id="SignalP"/>
    </source>
</evidence>
<gene>
    <name evidence="3" type="primary">LOC108863706</name>
</gene>
<protein>
    <submittedName>
        <fullName evidence="3">Uncharacterized protein LOC108863706</fullName>
    </submittedName>
</protein>
<name>A0AAJ7P905_9ACAR</name>
<evidence type="ECO:0000313" key="2">
    <source>
        <dbReference type="Proteomes" id="UP000694867"/>
    </source>
</evidence>
<organism evidence="2 3">
    <name type="scientific">Galendromus occidentalis</name>
    <name type="common">western predatory mite</name>
    <dbReference type="NCBI Taxonomy" id="34638"/>
    <lineage>
        <taxon>Eukaryota</taxon>
        <taxon>Metazoa</taxon>
        <taxon>Ecdysozoa</taxon>
        <taxon>Arthropoda</taxon>
        <taxon>Chelicerata</taxon>
        <taxon>Arachnida</taxon>
        <taxon>Acari</taxon>
        <taxon>Parasitiformes</taxon>
        <taxon>Mesostigmata</taxon>
        <taxon>Gamasina</taxon>
        <taxon>Phytoseioidea</taxon>
        <taxon>Phytoseiidae</taxon>
        <taxon>Typhlodrominae</taxon>
        <taxon>Galendromus</taxon>
    </lineage>
</organism>
<dbReference type="Proteomes" id="UP000694867">
    <property type="component" value="Unplaced"/>
</dbReference>
<evidence type="ECO:0000313" key="3">
    <source>
        <dbReference type="RefSeq" id="XP_018493720.1"/>
    </source>
</evidence>
<feature type="signal peptide" evidence="1">
    <location>
        <begin position="1"/>
        <end position="22"/>
    </location>
</feature>
<proteinExistence type="predicted"/>
<reference evidence="3" key="1">
    <citation type="submission" date="2025-08" db="UniProtKB">
        <authorList>
            <consortium name="RefSeq"/>
        </authorList>
    </citation>
    <scope>IDENTIFICATION</scope>
</reference>
<dbReference type="PANTHER" id="PTHR33964:SF1">
    <property type="entry name" value="RE45066P"/>
    <property type="match status" value="1"/>
</dbReference>
<feature type="chain" id="PRO_5042498238" evidence="1">
    <location>
        <begin position="23"/>
        <end position="251"/>
    </location>
</feature>
<dbReference type="PANTHER" id="PTHR33964">
    <property type="entry name" value="RE45066P-RELATED"/>
    <property type="match status" value="1"/>
</dbReference>
<keyword evidence="1" id="KW-0732">Signal</keyword>
<sequence>MNCVFECSRFLFLAACLTISDAAKFVEPTGNCSYSFLNQCGKHFMVYAVVDGVFRVPVTAEELSEHCQRQEAAEVCVRQRADRCTTGVVKGIVRFMMDAVRDEREIRCDPSTPEHGAYLRMATCLNSLSKHTLACMKTFGRYTDTFADASVGKTLKEKTPHGCCAFNEYVSCVVDETRRVCGSDAASFNEQLTSGAVGELITSTCEPYKKRSKVCKAFFEQVPPAAGESDDGFIFLGTVAKLADALSARRS</sequence>
<dbReference type="AlphaFoldDB" id="A0AAJ7P905"/>
<accession>A0AAJ7P905</accession>
<dbReference type="KEGG" id="goe:108863706"/>
<dbReference type="GeneID" id="108863706"/>